<dbReference type="Proteomes" id="UP001271007">
    <property type="component" value="Unassembled WGS sequence"/>
</dbReference>
<dbReference type="PANTHER" id="PTHR43283:SF3">
    <property type="entry name" value="BETA-LACTAMASE FAMILY PROTEIN (AFU_ORTHOLOGUE AFUA_5G07500)"/>
    <property type="match status" value="1"/>
</dbReference>
<dbReference type="InterPro" id="IPR050789">
    <property type="entry name" value="Diverse_Enzym_Activities"/>
</dbReference>
<dbReference type="Gene3D" id="3.40.710.10">
    <property type="entry name" value="DD-peptidase/beta-lactamase superfamily"/>
    <property type="match status" value="1"/>
</dbReference>
<dbReference type="PANTHER" id="PTHR43283">
    <property type="entry name" value="BETA-LACTAMASE-RELATED"/>
    <property type="match status" value="1"/>
</dbReference>
<dbReference type="SUPFAM" id="SSF56601">
    <property type="entry name" value="beta-lactamase/transpeptidase-like"/>
    <property type="match status" value="1"/>
</dbReference>
<evidence type="ECO:0000313" key="2">
    <source>
        <dbReference type="EMBL" id="KAK3058011.1"/>
    </source>
</evidence>
<gene>
    <name evidence="2" type="ORF">LTR09_001088</name>
</gene>
<comment type="caution">
    <text evidence="2">The sequence shown here is derived from an EMBL/GenBank/DDBJ whole genome shotgun (WGS) entry which is preliminary data.</text>
</comment>
<dbReference type="InterPro" id="IPR001466">
    <property type="entry name" value="Beta-lactam-related"/>
</dbReference>
<feature type="domain" description="Beta-lactamase-related" evidence="1">
    <location>
        <begin position="24"/>
        <end position="391"/>
    </location>
</feature>
<dbReference type="AlphaFoldDB" id="A0AAJ0LWS4"/>
<protein>
    <recommendedName>
        <fullName evidence="1">Beta-lactamase-related domain-containing protein</fullName>
    </recommendedName>
</protein>
<evidence type="ECO:0000313" key="3">
    <source>
        <dbReference type="Proteomes" id="UP001271007"/>
    </source>
</evidence>
<dbReference type="Pfam" id="PF00144">
    <property type="entry name" value="Beta-lactamase"/>
    <property type="match status" value="1"/>
</dbReference>
<reference evidence="2" key="1">
    <citation type="submission" date="2023-04" db="EMBL/GenBank/DDBJ databases">
        <title>Black Yeasts Isolated from many extreme environments.</title>
        <authorList>
            <person name="Coleine C."/>
            <person name="Stajich J.E."/>
            <person name="Selbmann L."/>
        </authorList>
    </citation>
    <scope>NUCLEOTIDE SEQUENCE</scope>
    <source>
        <strain evidence="2">CCFEE 5312</strain>
    </source>
</reference>
<evidence type="ECO:0000259" key="1">
    <source>
        <dbReference type="Pfam" id="PF00144"/>
    </source>
</evidence>
<proteinExistence type="predicted"/>
<dbReference type="InterPro" id="IPR012338">
    <property type="entry name" value="Beta-lactam/transpept-like"/>
</dbReference>
<keyword evidence="3" id="KW-1185">Reference proteome</keyword>
<sequence>MVNQQAQDAVQKTLDGVTSNSDTGIAGLVFVAVDKQGNEICAVPSGKKGVNHEEKMDLDTTFWIASCTKLLATMACMQAIEQGKLSLDDAEQVKKLCPELAKVQVLKEDGTLEDKKTDITLRMLLSHTSGFGYEFFNPKLRDYGRPIGFDVFHADERDILRMPLVNQPGTVWEYGIGIDWAGIVLERATGVRLNDWIQQNIMQPLGLENINMLPTPEMKKSLAYMHQKWPGQDKSEERDHMYREPLIAESDAEKKAIFNSGGAGCYAKPSEYVQVLAALLNDGKSPKTGAQILKPETVETMWENQIKNQPDFARQGVPAAKPEQTNPLPELYPQEGNPPQGWGLSFMLTQEPGPTGRGRNTAWWAGIANLFWWCDREKGVAGMIASQVMPFGDMNVLGTWFACEGEVYKTLS</sequence>
<name>A0AAJ0LWS4_9PEZI</name>
<dbReference type="EMBL" id="JAWDJX010000002">
    <property type="protein sequence ID" value="KAK3058011.1"/>
    <property type="molecule type" value="Genomic_DNA"/>
</dbReference>
<accession>A0AAJ0LWS4</accession>
<organism evidence="2 3">
    <name type="scientific">Extremus antarcticus</name>
    <dbReference type="NCBI Taxonomy" id="702011"/>
    <lineage>
        <taxon>Eukaryota</taxon>
        <taxon>Fungi</taxon>
        <taxon>Dikarya</taxon>
        <taxon>Ascomycota</taxon>
        <taxon>Pezizomycotina</taxon>
        <taxon>Dothideomycetes</taxon>
        <taxon>Dothideomycetidae</taxon>
        <taxon>Mycosphaerellales</taxon>
        <taxon>Extremaceae</taxon>
        <taxon>Extremus</taxon>
    </lineage>
</organism>